<keyword evidence="1" id="KW-0732">Signal</keyword>
<dbReference type="CDD" id="cd06325">
    <property type="entry name" value="PBP1_ABC_unchar_transporter"/>
    <property type="match status" value="1"/>
</dbReference>
<dbReference type="PANTHER" id="PTHR35271">
    <property type="entry name" value="ABC TRANSPORTER, SUBSTRATE-BINDING LIPOPROTEIN-RELATED"/>
    <property type="match status" value="1"/>
</dbReference>
<dbReference type="RefSeq" id="WP_369725564.1">
    <property type="nucleotide sequence ID" value="NZ_CP165734.1"/>
</dbReference>
<feature type="signal peptide" evidence="1">
    <location>
        <begin position="1"/>
        <end position="20"/>
    </location>
</feature>
<accession>A0AB39XTR5</accession>
<proteinExistence type="predicted"/>
<dbReference type="InterPro" id="IPR007487">
    <property type="entry name" value="ABC_transpt-TYRBP-like"/>
</dbReference>
<sequence length="322" mass="34072">MKRRDVIVLLGLSMASPAAAQMPQPTLGLLSFSELADWAIKPFRAGLEQGGYIEGRNLTIVYRSAEQQFDHLPALAAQLVESRVSVIFATGSPVPARAAKAATTSIPIVFAYGGDPVGDGLVASFSRPGGNVTGATFIGTELVSKRMGILREIMPEVSDVALLVNPKGTLADVQIKEATAAAQSLGLTLHVVNVSSESEFDEAFATMRKLKVGAFLSSTDPLFGFSGRNLHIEKGLGAGIPPICVGNVDVADGCLFSYGPNLSDTWRQAGVYVTRILKGQKPADLPVVQPTKFDLVINLKVALQLGIHVPPTLIARAEQVIE</sequence>
<dbReference type="AlphaFoldDB" id="A0AB39XTR5"/>
<evidence type="ECO:0000313" key="2">
    <source>
        <dbReference type="EMBL" id="XDV60201.1"/>
    </source>
</evidence>
<gene>
    <name evidence="2" type="ORF">AB8Z38_13075</name>
</gene>
<dbReference type="SUPFAM" id="SSF53822">
    <property type="entry name" value="Periplasmic binding protein-like I"/>
    <property type="match status" value="1"/>
</dbReference>
<reference evidence="2" key="1">
    <citation type="submission" date="2024-08" db="EMBL/GenBank/DDBJ databases">
        <authorList>
            <person name="Chaddad Z."/>
            <person name="Lamrabet M."/>
            <person name="Bouhnik O."/>
            <person name="Alami S."/>
            <person name="Wipf D."/>
            <person name="Courty P.E."/>
            <person name="Missbah El Idrissi M."/>
        </authorList>
    </citation>
    <scope>NUCLEOTIDE SEQUENCE</scope>
    <source>
        <strain evidence="2">LLZ17</strain>
    </source>
</reference>
<dbReference type="PANTHER" id="PTHR35271:SF1">
    <property type="entry name" value="ABC TRANSPORTER, SUBSTRATE-BINDING LIPOPROTEIN"/>
    <property type="match status" value="1"/>
</dbReference>
<dbReference type="Pfam" id="PF04392">
    <property type="entry name" value="ABC_sub_bind"/>
    <property type="match status" value="1"/>
</dbReference>
<dbReference type="EMBL" id="CP165734">
    <property type="protein sequence ID" value="XDV60201.1"/>
    <property type="molecule type" value="Genomic_DNA"/>
</dbReference>
<protein>
    <submittedName>
        <fullName evidence="2">ABC transporter substrate-binding protein</fullName>
    </submittedName>
</protein>
<organism evidence="2">
    <name type="scientific">Bradyrhizobium sp. LLZ17</name>
    <dbReference type="NCBI Taxonomy" id="3239388"/>
    <lineage>
        <taxon>Bacteria</taxon>
        <taxon>Pseudomonadati</taxon>
        <taxon>Pseudomonadota</taxon>
        <taxon>Alphaproteobacteria</taxon>
        <taxon>Hyphomicrobiales</taxon>
        <taxon>Nitrobacteraceae</taxon>
        <taxon>Bradyrhizobium</taxon>
    </lineage>
</organism>
<evidence type="ECO:0000256" key="1">
    <source>
        <dbReference type="SAM" id="SignalP"/>
    </source>
</evidence>
<dbReference type="Gene3D" id="3.40.50.2300">
    <property type="match status" value="2"/>
</dbReference>
<feature type="chain" id="PRO_5044345291" evidence="1">
    <location>
        <begin position="21"/>
        <end position="322"/>
    </location>
</feature>
<name>A0AB39XTR5_9BRAD</name>
<dbReference type="InterPro" id="IPR028082">
    <property type="entry name" value="Peripla_BP_I"/>
</dbReference>